<dbReference type="CDD" id="cd00093">
    <property type="entry name" value="HTH_XRE"/>
    <property type="match status" value="1"/>
</dbReference>
<dbReference type="GO" id="GO:0003677">
    <property type="term" value="F:DNA binding"/>
    <property type="evidence" value="ECO:0007669"/>
    <property type="project" value="InterPro"/>
</dbReference>
<dbReference type="PROSITE" id="PS50943">
    <property type="entry name" value="HTH_CROC1"/>
    <property type="match status" value="1"/>
</dbReference>
<evidence type="ECO:0000313" key="3">
    <source>
        <dbReference type="Proteomes" id="UP000241085"/>
    </source>
</evidence>
<name>A0A2T4UTG9_9MICO</name>
<dbReference type="EMBL" id="PZPL01000001">
    <property type="protein sequence ID" value="PTL72791.1"/>
    <property type="molecule type" value="Genomic_DNA"/>
</dbReference>
<evidence type="ECO:0000313" key="2">
    <source>
        <dbReference type="EMBL" id="PTL72791.1"/>
    </source>
</evidence>
<sequence length="79" mass="8952">MPRPLHATTDSARRLGAHLRRARLERGLRQEDLARDADVGTATLRRIERGDQDNLSVFVVLRLLNQLDLPAATLDRIID</sequence>
<proteinExistence type="predicted"/>
<reference evidence="2 3" key="1">
    <citation type="submission" date="2018-03" db="EMBL/GenBank/DDBJ databases">
        <title>Bacteriophage NCPPB3778 and a type I-E CRISPR drive the evolution of the US Biological Select Agent, Rathayibacter toxicus.</title>
        <authorList>
            <person name="Davis E.W.II."/>
            <person name="Tabima J.F."/>
            <person name="Weisberg A.J."/>
            <person name="Dantas Lopes L."/>
            <person name="Wiseman M.S."/>
            <person name="Wiseman M.S."/>
            <person name="Pupko T."/>
            <person name="Belcher M.S."/>
            <person name="Sechler A.J."/>
            <person name="Tancos M.A."/>
            <person name="Schroeder B.K."/>
            <person name="Murray T.D."/>
            <person name="Luster D.G."/>
            <person name="Schneider W.L."/>
            <person name="Rogers E."/>
            <person name="Andreote F.D."/>
            <person name="Grunwald N.J."/>
            <person name="Putnam M.L."/>
            <person name="Chang J.H."/>
        </authorList>
    </citation>
    <scope>NUCLEOTIDE SEQUENCE [LARGE SCALE GENOMIC DNA]</scope>
    <source>
        <strain evidence="2 3">DSM 15933</strain>
    </source>
</reference>
<dbReference type="InterPro" id="IPR010982">
    <property type="entry name" value="Lambda_DNA-bd_dom_sf"/>
</dbReference>
<dbReference type="SUPFAM" id="SSF47413">
    <property type="entry name" value="lambda repressor-like DNA-binding domains"/>
    <property type="match status" value="1"/>
</dbReference>
<dbReference type="Proteomes" id="UP000241085">
    <property type="component" value="Unassembled WGS sequence"/>
</dbReference>
<keyword evidence="3" id="KW-1185">Reference proteome</keyword>
<gene>
    <name evidence="2" type="ORF">C1I63_07975</name>
</gene>
<comment type="caution">
    <text evidence="2">The sequence shown here is derived from an EMBL/GenBank/DDBJ whole genome shotgun (WGS) entry which is preliminary data.</text>
</comment>
<accession>A0A2T4UTG9</accession>
<feature type="domain" description="HTH cro/C1-type" evidence="1">
    <location>
        <begin position="19"/>
        <end position="74"/>
    </location>
</feature>
<dbReference type="Gene3D" id="1.10.260.40">
    <property type="entry name" value="lambda repressor-like DNA-binding domains"/>
    <property type="match status" value="1"/>
</dbReference>
<protein>
    <submittedName>
        <fullName evidence="2">XRE family transcriptional regulator</fullName>
    </submittedName>
</protein>
<evidence type="ECO:0000259" key="1">
    <source>
        <dbReference type="PROSITE" id="PS50943"/>
    </source>
</evidence>
<dbReference type="InterPro" id="IPR001387">
    <property type="entry name" value="Cro/C1-type_HTH"/>
</dbReference>
<dbReference type="Pfam" id="PF13560">
    <property type="entry name" value="HTH_31"/>
    <property type="match status" value="1"/>
</dbReference>
<dbReference type="SMART" id="SM00530">
    <property type="entry name" value="HTH_XRE"/>
    <property type="match status" value="1"/>
</dbReference>
<organism evidence="2 3">
    <name type="scientific">Rathayibacter caricis DSM 15933</name>
    <dbReference type="NCBI Taxonomy" id="1328867"/>
    <lineage>
        <taxon>Bacteria</taxon>
        <taxon>Bacillati</taxon>
        <taxon>Actinomycetota</taxon>
        <taxon>Actinomycetes</taxon>
        <taxon>Micrococcales</taxon>
        <taxon>Microbacteriaceae</taxon>
        <taxon>Rathayibacter</taxon>
    </lineage>
</organism>
<dbReference type="RefSeq" id="WP_107574436.1">
    <property type="nucleotide sequence ID" value="NZ_PZPL01000001.1"/>
</dbReference>
<dbReference type="AlphaFoldDB" id="A0A2T4UTG9"/>